<dbReference type="Pfam" id="PF01266">
    <property type="entry name" value="DAO"/>
    <property type="match status" value="1"/>
</dbReference>
<organism evidence="3 4">
    <name type="scientific">Vibrio hippocampi</name>
    <dbReference type="NCBI Taxonomy" id="654686"/>
    <lineage>
        <taxon>Bacteria</taxon>
        <taxon>Pseudomonadati</taxon>
        <taxon>Pseudomonadota</taxon>
        <taxon>Gammaproteobacteria</taxon>
        <taxon>Vibrionales</taxon>
        <taxon>Vibrionaceae</taxon>
        <taxon>Vibrio</taxon>
    </lineage>
</organism>
<dbReference type="Proteomes" id="UP000838160">
    <property type="component" value="Unassembled WGS sequence"/>
</dbReference>
<keyword evidence="4" id="KW-1185">Reference proteome</keyword>
<dbReference type="EC" id="1.4.3.-" evidence="3"/>
<evidence type="ECO:0000313" key="3">
    <source>
        <dbReference type="EMBL" id="CAH0529828.1"/>
    </source>
</evidence>
<dbReference type="PANTHER" id="PTHR13847:SF281">
    <property type="entry name" value="FAD DEPENDENT OXIDOREDUCTASE DOMAIN-CONTAINING PROTEIN"/>
    <property type="match status" value="1"/>
</dbReference>
<dbReference type="SUPFAM" id="SSF51905">
    <property type="entry name" value="FAD/NAD(P)-binding domain"/>
    <property type="match status" value="1"/>
</dbReference>
<sequence>MKQDHTNSYYAASANQSFDFPELTTEEMADVCVVGSGITGAATALELASKGLKVIVLEAERVGWGASGRSGGQAIFGWGCDQDTIENLVGHSDAKKLWDLSVESLSVTKDYINRYNIDCDWRDGMVHLGVKPRHDRELEAWYRQMNEDYGYSSLQLWNQEQVRQHINSDRYTSGLFDANSGHLHPLNYTLGLVKAAKEAGAIFYEGSAVKNIKHGSPAMVITDKGKVIADHVVLAGNAYLKGISYPIESRVMPVGTYICATEPLGKELAMSLMKDHISACDINFVLDYFRISADYRMLFGGKVSYSGLEPMNLKETMRKRMISVFPQLKNVKVEQAWGGNVAVTINRAPHFGRLKDNVYYAQGFSGHGIAAAGLAGKLMAEAVAGTASRIDTFQKIPHLPFVGGRVFRTPAMVLGMAYYRVRDML</sequence>
<dbReference type="PANTHER" id="PTHR13847">
    <property type="entry name" value="SARCOSINE DEHYDROGENASE-RELATED"/>
    <property type="match status" value="1"/>
</dbReference>
<dbReference type="InterPro" id="IPR006076">
    <property type="entry name" value="FAD-dep_OxRdtase"/>
</dbReference>
<dbReference type="RefSeq" id="WP_237486390.1">
    <property type="nucleotide sequence ID" value="NZ_CAKLCM010000003.1"/>
</dbReference>
<dbReference type="GO" id="GO:0016491">
    <property type="term" value="F:oxidoreductase activity"/>
    <property type="evidence" value="ECO:0007669"/>
    <property type="project" value="UniProtKB-KW"/>
</dbReference>
<dbReference type="Gene3D" id="3.50.50.60">
    <property type="entry name" value="FAD/NAD(P)-binding domain"/>
    <property type="match status" value="1"/>
</dbReference>
<dbReference type="Gene3D" id="3.30.9.10">
    <property type="entry name" value="D-Amino Acid Oxidase, subunit A, domain 2"/>
    <property type="match status" value="1"/>
</dbReference>
<evidence type="ECO:0000256" key="1">
    <source>
        <dbReference type="ARBA" id="ARBA00023002"/>
    </source>
</evidence>
<proteinExistence type="predicted"/>
<name>A0ABM8ZN15_9VIBR</name>
<protein>
    <submittedName>
        <fullName evidence="3">Gamma-glutamylputrescine oxidoreductase</fullName>
        <ecNumber evidence="3">1.4.3.-</ecNumber>
    </submittedName>
</protein>
<dbReference type="EMBL" id="CAKLCM010000003">
    <property type="protein sequence ID" value="CAH0529828.1"/>
    <property type="molecule type" value="Genomic_DNA"/>
</dbReference>
<accession>A0ABM8ZN15</accession>
<feature type="domain" description="FAD dependent oxidoreductase" evidence="2">
    <location>
        <begin position="30"/>
        <end position="381"/>
    </location>
</feature>
<reference evidence="3" key="1">
    <citation type="submission" date="2021-12" db="EMBL/GenBank/DDBJ databases">
        <authorList>
            <person name="Rodrigo-Torres L."/>
            <person name="Arahal R. D."/>
            <person name="Lucena T."/>
        </authorList>
    </citation>
    <scope>NUCLEOTIDE SEQUENCE</scope>
    <source>
        <strain evidence="3">CECT 8226</strain>
    </source>
</reference>
<evidence type="ECO:0000313" key="4">
    <source>
        <dbReference type="Proteomes" id="UP000838160"/>
    </source>
</evidence>
<evidence type="ECO:0000259" key="2">
    <source>
        <dbReference type="Pfam" id="PF01266"/>
    </source>
</evidence>
<keyword evidence="1 3" id="KW-0560">Oxidoreductase</keyword>
<gene>
    <name evidence="3" type="primary">puuB</name>
    <name evidence="3" type="ORF">VHP8226_03584</name>
</gene>
<dbReference type="InterPro" id="IPR036188">
    <property type="entry name" value="FAD/NAD-bd_sf"/>
</dbReference>
<comment type="caution">
    <text evidence="3">The sequence shown here is derived from an EMBL/GenBank/DDBJ whole genome shotgun (WGS) entry which is preliminary data.</text>
</comment>